<sequence length="132" mass="14611">MGFALLGSLGSFVSVRDSHHWNVRFQSFTLKERFVVGFNLAKNFRAYKKFGRVSLCKSEFVDFEERTSPNEIANLLDCTTWTGAGPGLMDAAIKGAQEAGKAVGGFKIGKEAGEWTTSKFHPYLPSETYLTC</sequence>
<dbReference type="PANTHER" id="PTHR31208:SF11">
    <property type="entry name" value="CYTOKININ RIBOSIDE 5'-MONOPHOSPHATE PHOSPHORIBOHYDROLASE"/>
    <property type="match status" value="1"/>
</dbReference>
<dbReference type="AlphaFoldDB" id="A0A7J9IPI9"/>
<gene>
    <name evidence="1" type="ORF">Goarm_019850</name>
</gene>
<feature type="non-terminal residue" evidence="1">
    <location>
        <position position="132"/>
    </location>
</feature>
<comment type="caution">
    <text evidence="1">The sequence shown here is derived from an EMBL/GenBank/DDBJ whole genome shotgun (WGS) entry which is preliminary data.</text>
</comment>
<dbReference type="Proteomes" id="UP000593575">
    <property type="component" value="Unassembled WGS sequence"/>
</dbReference>
<dbReference type="PANTHER" id="PTHR31208">
    <property type="entry name" value="EXPRESSED PROTEIN"/>
    <property type="match status" value="1"/>
</dbReference>
<dbReference type="SUPFAM" id="SSF102405">
    <property type="entry name" value="MCP/YpsA-like"/>
    <property type="match status" value="1"/>
</dbReference>
<reference evidence="1 2" key="1">
    <citation type="journal article" date="2019" name="Genome Biol. Evol.">
        <title>Insights into the evolution of the New World diploid cottons (Gossypium, subgenus Houzingenia) based on genome sequencing.</title>
        <authorList>
            <person name="Grover C.E."/>
            <person name="Arick M.A. 2nd"/>
            <person name="Thrash A."/>
            <person name="Conover J.L."/>
            <person name="Sanders W.S."/>
            <person name="Peterson D.G."/>
            <person name="Frelichowski J.E."/>
            <person name="Scheffler J.A."/>
            <person name="Scheffler B.E."/>
            <person name="Wendel J.F."/>
        </authorList>
    </citation>
    <scope>NUCLEOTIDE SEQUENCE [LARGE SCALE GENOMIC DNA]</scope>
    <source>
        <strain evidence="1">6</strain>
        <tissue evidence="1">Leaf</tissue>
    </source>
</reference>
<accession>A0A7J9IPI9</accession>
<organism evidence="1 2">
    <name type="scientific">Gossypium armourianum</name>
    <dbReference type="NCBI Taxonomy" id="34283"/>
    <lineage>
        <taxon>Eukaryota</taxon>
        <taxon>Viridiplantae</taxon>
        <taxon>Streptophyta</taxon>
        <taxon>Embryophyta</taxon>
        <taxon>Tracheophyta</taxon>
        <taxon>Spermatophyta</taxon>
        <taxon>Magnoliopsida</taxon>
        <taxon>eudicotyledons</taxon>
        <taxon>Gunneridae</taxon>
        <taxon>Pentapetalae</taxon>
        <taxon>rosids</taxon>
        <taxon>malvids</taxon>
        <taxon>Malvales</taxon>
        <taxon>Malvaceae</taxon>
        <taxon>Malvoideae</taxon>
        <taxon>Gossypium</taxon>
    </lineage>
</organism>
<evidence type="ECO:0000313" key="1">
    <source>
        <dbReference type="EMBL" id="MBA0823095.1"/>
    </source>
</evidence>
<evidence type="ECO:0000313" key="2">
    <source>
        <dbReference type="Proteomes" id="UP000593575"/>
    </source>
</evidence>
<name>A0A7J9IPI9_9ROSI</name>
<dbReference type="EMBL" id="JABFAE010000002">
    <property type="protein sequence ID" value="MBA0823095.1"/>
    <property type="molecule type" value="Genomic_DNA"/>
</dbReference>
<protein>
    <submittedName>
        <fullName evidence="1">Uncharacterized protein</fullName>
    </submittedName>
</protein>
<keyword evidence="2" id="KW-1185">Reference proteome</keyword>
<proteinExistence type="predicted"/>
<dbReference type="Gene3D" id="3.40.50.450">
    <property type="match status" value="1"/>
</dbReference>